<organism evidence="1 2">
    <name type="scientific">Romanomermis culicivorax</name>
    <name type="common">Nematode worm</name>
    <dbReference type="NCBI Taxonomy" id="13658"/>
    <lineage>
        <taxon>Eukaryota</taxon>
        <taxon>Metazoa</taxon>
        <taxon>Ecdysozoa</taxon>
        <taxon>Nematoda</taxon>
        <taxon>Enoplea</taxon>
        <taxon>Dorylaimia</taxon>
        <taxon>Mermithida</taxon>
        <taxon>Mermithoidea</taxon>
        <taxon>Mermithidae</taxon>
        <taxon>Romanomermis</taxon>
    </lineage>
</organism>
<dbReference type="AlphaFoldDB" id="A0A915HMK7"/>
<dbReference type="WBParaSite" id="nRc.2.0.1.t02751-RA">
    <property type="protein sequence ID" value="nRc.2.0.1.t02751-RA"/>
    <property type="gene ID" value="nRc.2.0.1.g02751"/>
</dbReference>
<dbReference type="Proteomes" id="UP000887565">
    <property type="component" value="Unplaced"/>
</dbReference>
<accession>A0A915HMK7</accession>
<protein>
    <submittedName>
        <fullName evidence="2">Uncharacterized protein</fullName>
    </submittedName>
</protein>
<sequence>MIFKFSTQNHILNIGRLVSTFVKLNM</sequence>
<evidence type="ECO:0000313" key="2">
    <source>
        <dbReference type="WBParaSite" id="nRc.2.0.1.t02751-RA"/>
    </source>
</evidence>
<evidence type="ECO:0000313" key="1">
    <source>
        <dbReference type="Proteomes" id="UP000887565"/>
    </source>
</evidence>
<keyword evidence="1" id="KW-1185">Reference proteome</keyword>
<proteinExistence type="predicted"/>
<name>A0A915HMK7_ROMCU</name>
<reference evidence="2" key="1">
    <citation type="submission" date="2022-11" db="UniProtKB">
        <authorList>
            <consortium name="WormBaseParasite"/>
        </authorList>
    </citation>
    <scope>IDENTIFICATION</scope>
</reference>